<dbReference type="InterPro" id="IPR036875">
    <property type="entry name" value="Znf_CCHC_sf"/>
</dbReference>
<organism evidence="3 4">
    <name type="scientific">Cardamine amara subsp. amara</name>
    <dbReference type="NCBI Taxonomy" id="228776"/>
    <lineage>
        <taxon>Eukaryota</taxon>
        <taxon>Viridiplantae</taxon>
        <taxon>Streptophyta</taxon>
        <taxon>Embryophyta</taxon>
        <taxon>Tracheophyta</taxon>
        <taxon>Spermatophyta</taxon>
        <taxon>Magnoliopsida</taxon>
        <taxon>eudicotyledons</taxon>
        <taxon>Gunneridae</taxon>
        <taxon>Pentapetalae</taxon>
        <taxon>rosids</taxon>
        <taxon>malvids</taxon>
        <taxon>Brassicales</taxon>
        <taxon>Brassicaceae</taxon>
        <taxon>Cardamineae</taxon>
        <taxon>Cardamine</taxon>
    </lineage>
</organism>
<comment type="caution">
    <text evidence="3">The sequence shown here is derived from an EMBL/GenBank/DDBJ whole genome shotgun (WGS) entry which is preliminary data.</text>
</comment>
<reference evidence="3 4" key="1">
    <citation type="submission" date="2024-04" db="EMBL/GenBank/DDBJ databases">
        <title>Genome assembly C_amara_ONT_v2.</title>
        <authorList>
            <person name="Yant L."/>
            <person name="Moore C."/>
            <person name="Slenker M."/>
        </authorList>
    </citation>
    <scope>NUCLEOTIDE SEQUENCE [LARGE SCALE GENOMIC DNA]</scope>
    <source>
        <tissue evidence="3">Leaf</tissue>
    </source>
</reference>
<dbReference type="Pfam" id="PF14111">
    <property type="entry name" value="DUF4283"/>
    <property type="match status" value="1"/>
</dbReference>
<feature type="compositionally biased region" description="Low complexity" evidence="1">
    <location>
        <begin position="23"/>
        <end position="46"/>
    </location>
</feature>
<dbReference type="SUPFAM" id="SSF57756">
    <property type="entry name" value="Retrovirus zinc finger-like domains"/>
    <property type="match status" value="1"/>
</dbReference>
<feature type="region of interest" description="Disordered" evidence="1">
    <location>
        <begin position="479"/>
        <end position="499"/>
    </location>
</feature>
<dbReference type="AlphaFoldDB" id="A0ABD0ZFN2"/>
<accession>A0ABD0ZFN2</accession>
<protein>
    <recommendedName>
        <fullName evidence="2">DUF4283 domain-containing protein</fullName>
    </recommendedName>
</protein>
<dbReference type="Proteomes" id="UP001558713">
    <property type="component" value="Unassembled WGS sequence"/>
</dbReference>
<dbReference type="InterPro" id="IPR025558">
    <property type="entry name" value="DUF4283"/>
</dbReference>
<evidence type="ECO:0000259" key="2">
    <source>
        <dbReference type="Pfam" id="PF14111"/>
    </source>
</evidence>
<feature type="compositionally biased region" description="Basic and acidic residues" evidence="1">
    <location>
        <begin position="387"/>
        <end position="406"/>
    </location>
</feature>
<evidence type="ECO:0000256" key="1">
    <source>
        <dbReference type="SAM" id="MobiDB-lite"/>
    </source>
</evidence>
<dbReference type="EMBL" id="JBANAX010000791">
    <property type="protein sequence ID" value="KAL1193283.1"/>
    <property type="molecule type" value="Genomic_DNA"/>
</dbReference>
<feature type="compositionally biased region" description="Low complexity" evidence="1">
    <location>
        <begin position="490"/>
        <end position="499"/>
    </location>
</feature>
<feature type="domain" description="DUF4283" evidence="2">
    <location>
        <begin position="175"/>
        <end position="257"/>
    </location>
</feature>
<keyword evidence="4" id="KW-1185">Reference proteome</keyword>
<evidence type="ECO:0000313" key="4">
    <source>
        <dbReference type="Proteomes" id="UP001558713"/>
    </source>
</evidence>
<feature type="compositionally biased region" description="Pro residues" evidence="1">
    <location>
        <begin position="12"/>
        <end position="22"/>
    </location>
</feature>
<dbReference type="PANTHER" id="PTHR31286:SF55">
    <property type="entry name" value="DUF4283 DOMAIN-CONTAINING PROTEIN"/>
    <property type="match status" value="1"/>
</dbReference>
<gene>
    <name evidence="3" type="ORF">V5N11_033617</name>
</gene>
<proteinExistence type="predicted"/>
<feature type="region of interest" description="Disordered" evidence="1">
    <location>
        <begin position="377"/>
        <end position="464"/>
    </location>
</feature>
<feature type="region of interest" description="Disordered" evidence="1">
    <location>
        <begin position="1"/>
        <end position="62"/>
    </location>
</feature>
<evidence type="ECO:0000313" key="3">
    <source>
        <dbReference type="EMBL" id="KAL1193283.1"/>
    </source>
</evidence>
<sequence>MGGKKRRSITKLPPPRLPPPSKSRPSSSAPVTVPSVSSSDLSVFSPDLAGSKPDSGEPPPLGVIQAASIETASDPALMSKSTHIQILDPASEPGEFVRPHNVVPEVNTPSVFINVVSPGSVNLTPVEEKNQMKPKWADLVKGSSSKMSKKGTSFVLEYGELCVQIPNEVIRRNHRRWDSFIIGQFHGNLPTHGALHAIFNGIWSNKTRDITVSKLGERTILIRIPNASTRARVIKQGMWQIEGQTMFVAAWAPGLTPVLPELTAVPVWMEFRDVPPHFFSEESLEHIAGLVGHPVDLHPSTANMTNLEVAKVLTIIDPTKEIPEAVNAQFANGEISRIRVTCPWLPPICKHCQEMGHSISRCPTAPILCQTCKSSTHSLEGCPRAKKQADLSRKEIPEVGKQEKTKSKSKKKNQSRKTNNMEDHSVDHHKPKEQSPIIRDKRKGKGKAIETQGVSLSPKPKKGSNLVVDIGLEELRASCSKKKKAPPPIASSKTSSSSAISRLRVGFFTRV</sequence>
<dbReference type="PANTHER" id="PTHR31286">
    <property type="entry name" value="GLYCINE-RICH CELL WALL STRUCTURAL PROTEIN 1.8-LIKE"/>
    <property type="match status" value="1"/>
</dbReference>
<feature type="compositionally biased region" description="Basic and acidic residues" evidence="1">
    <location>
        <begin position="419"/>
        <end position="433"/>
    </location>
</feature>
<dbReference type="Gene3D" id="4.10.60.10">
    <property type="entry name" value="Zinc finger, CCHC-type"/>
    <property type="match status" value="1"/>
</dbReference>
<name>A0ABD0ZFN2_CARAN</name>
<dbReference type="InterPro" id="IPR040256">
    <property type="entry name" value="At4g02000-like"/>
</dbReference>